<comment type="caution">
    <text evidence="3">The sequence shown here is derived from an EMBL/GenBank/DDBJ whole genome shotgun (WGS) entry which is preliminary data.</text>
</comment>
<keyword evidence="4" id="KW-1185">Reference proteome</keyword>
<feature type="compositionally biased region" description="Basic and acidic residues" evidence="1">
    <location>
        <begin position="23"/>
        <end position="33"/>
    </location>
</feature>
<dbReference type="EMBL" id="JADBGF010000001">
    <property type="protein sequence ID" value="MBE1594962.1"/>
    <property type="molecule type" value="Genomic_DNA"/>
</dbReference>
<accession>A0A8I0P103</accession>
<sequence length="93" mass="9674">MGAAQTAALGRGREDSVGVPVEAVHHQDGDHAGTGDQQHGLDDLDEGGARPPIAAWIVTIVAMMITAIMRVVGPGWPANRVISALLPTSWATR</sequence>
<evidence type="ECO:0000256" key="2">
    <source>
        <dbReference type="SAM" id="Phobius"/>
    </source>
</evidence>
<name>A0A8I0P103_9ACTN</name>
<dbReference type="Proteomes" id="UP000629287">
    <property type="component" value="Unassembled WGS sequence"/>
</dbReference>
<protein>
    <submittedName>
        <fullName evidence="3">Uncharacterized protein</fullName>
    </submittedName>
</protein>
<gene>
    <name evidence="3" type="ORF">H4687_001091</name>
</gene>
<keyword evidence="2" id="KW-0472">Membrane</keyword>
<dbReference type="RefSeq" id="WP_046915061.1">
    <property type="nucleotide sequence ID" value="NZ_JARAUI010000004.1"/>
</dbReference>
<feature type="region of interest" description="Disordered" evidence="1">
    <location>
        <begin position="1"/>
        <end position="47"/>
    </location>
</feature>
<keyword evidence="2" id="KW-1133">Transmembrane helix</keyword>
<evidence type="ECO:0000256" key="1">
    <source>
        <dbReference type="SAM" id="MobiDB-lite"/>
    </source>
</evidence>
<dbReference type="AlphaFoldDB" id="A0A8I0P103"/>
<keyword evidence="2" id="KW-0812">Transmembrane</keyword>
<feature type="transmembrane region" description="Helical" evidence="2">
    <location>
        <begin position="53"/>
        <end position="72"/>
    </location>
</feature>
<reference evidence="3 4" key="1">
    <citation type="submission" date="2020-10" db="EMBL/GenBank/DDBJ databases">
        <title>Sequencing the genomes of 1000 actinobacteria strains.</title>
        <authorList>
            <person name="Klenk H.-P."/>
        </authorList>
    </citation>
    <scope>NUCLEOTIDE SEQUENCE [LARGE SCALE GENOMIC DNA]</scope>
    <source>
        <strain evidence="3 4">DSM 41803</strain>
    </source>
</reference>
<proteinExistence type="predicted"/>
<evidence type="ECO:0000313" key="4">
    <source>
        <dbReference type="Proteomes" id="UP000629287"/>
    </source>
</evidence>
<organism evidence="3 4">
    <name type="scientific">Streptomyces stelliscabiei</name>
    <dbReference type="NCBI Taxonomy" id="146820"/>
    <lineage>
        <taxon>Bacteria</taxon>
        <taxon>Bacillati</taxon>
        <taxon>Actinomycetota</taxon>
        <taxon>Actinomycetes</taxon>
        <taxon>Kitasatosporales</taxon>
        <taxon>Streptomycetaceae</taxon>
        <taxon>Streptomyces</taxon>
    </lineage>
</organism>
<evidence type="ECO:0000313" key="3">
    <source>
        <dbReference type="EMBL" id="MBE1594962.1"/>
    </source>
</evidence>